<keyword evidence="6" id="KW-0694">RNA-binding</keyword>
<evidence type="ECO:0000313" key="14">
    <source>
        <dbReference type="Proteomes" id="UP001489902"/>
    </source>
</evidence>
<feature type="compositionally biased region" description="Pro residues" evidence="11">
    <location>
        <begin position="202"/>
        <end position="216"/>
    </location>
</feature>
<keyword evidence="7" id="KW-0508">mRNA splicing</keyword>
<keyword evidence="8" id="KW-0539">Nucleus</keyword>
<feature type="domain" description="Sm" evidence="12">
    <location>
        <begin position="4"/>
        <end position="98"/>
    </location>
</feature>
<dbReference type="Gene3D" id="2.30.30.100">
    <property type="match status" value="1"/>
</dbReference>
<comment type="similarity">
    <text evidence="3">Belongs to the snRNP SmB/SmN family.</text>
</comment>
<organism evidence="13 14">
    <name type="scientific">Fusarium acuminatum</name>
    <dbReference type="NCBI Taxonomy" id="5515"/>
    <lineage>
        <taxon>Eukaryota</taxon>
        <taxon>Fungi</taxon>
        <taxon>Dikarya</taxon>
        <taxon>Ascomycota</taxon>
        <taxon>Pezizomycotina</taxon>
        <taxon>Sordariomycetes</taxon>
        <taxon>Hypocreomycetidae</taxon>
        <taxon>Hypocreales</taxon>
        <taxon>Nectriaceae</taxon>
        <taxon>Fusarium</taxon>
        <taxon>Fusarium tricinctum species complex</taxon>
    </lineage>
</organism>
<comment type="subcellular location">
    <subcellularLocation>
        <location evidence="2">Cytoplasm</location>
    </subcellularLocation>
    <subcellularLocation>
        <location evidence="1">Nucleus</location>
    </subcellularLocation>
</comment>
<feature type="region of interest" description="Disordered" evidence="11">
    <location>
        <begin position="188"/>
        <end position="244"/>
    </location>
</feature>
<name>A0ABZ2WHB5_9HYPO</name>
<dbReference type="PANTHER" id="PTHR10701:SF0">
    <property type="entry name" value="SMALL NUCLEAR RIBONUCLEOPROTEIN-ASSOCIATED PROTEIN B"/>
    <property type="match status" value="1"/>
</dbReference>
<keyword evidence="5" id="KW-0507">mRNA processing</keyword>
<evidence type="ECO:0000256" key="4">
    <source>
        <dbReference type="ARBA" id="ARBA00022490"/>
    </source>
</evidence>
<keyword evidence="9 13" id="KW-0687">Ribonucleoprotein</keyword>
<evidence type="ECO:0000256" key="5">
    <source>
        <dbReference type="ARBA" id="ARBA00022664"/>
    </source>
</evidence>
<protein>
    <recommendedName>
        <fullName evidence="10">Sm protein B</fullName>
    </recommendedName>
</protein>
<accession>A0ABZ2WHB5</accession>
<evidence type="ECO:0000256" key="11">
    <source>
        <dbReference type="SAM" id="MobiDB-lite"/>
    </source>
</evidence>
<evidence type="ECO:0000313" key="13">
    <source>
        <dbReference type="EMBL" id="WZH39775.1"/>
    </source>
</evidence>
<evidence type="ECO:0000256" key="10">
    <source>
        <dbReference type="ARBA" id="ARBA00041355"/>
    </source>
</evidence>
<keyword evidence="4" id="KW-0963">Cytoplasm</keyword>
<feature type="compositionally biased region" description="Pro residues" evidence="11">
    <location>
        <begin position="223"/>
        <end position="244"/>
    </location>
</feature>
<dbReference type="CDD" id="cd01717">
    <property type="entry name" value="Sm_B"/>
    <property type="match status" value="1"/>
</dbReference>
<gene>
    <name evidence="13" type="ORF">QYS62_000701</name>
</gene>
<dbReference type="Proteomes" id="UP001489902">
    <property type="component" value="Chromosome 1"/>
</dbReference>
<dbReference type="GO" id="GO:1990904">
    <property type="term" value="C:ribonucleoprotein complex"/>
    <property type="evidence" value="ECO:0007669"/>
    <property type="project" value="UniProtKB-KW"/>
</dbReference>
<dbReference type="InterPro" id="IPR050914">
    <property type="entry name" value="snRNP_SmB/NAA38-like"/>
</dbReference>
<evidence type="ECO:0000259" key="12">
    <source>
        <dbReference type="PROSITE" id="PS52002"/>
    </source>
</evidence>
<dbReference type="PROSITE" id="PS52002">
    <property type="entry name" value="SM"/>
    <property type="match status" value="1"/>
</dbReference>
<dbReference type="InterPro" id="IPR047575">
    <property type="entry name" value="Sm"/>
</dbReference>
<dbReference type="EMBL" id="CP151260">
    <property type="protein sequence ID" value="WZH39775.1"/>
    <property type="molecule type" value="Genomic_DNA"/>
</dbReference>
<dbReference type="InterPro" id="IPR001163">
    <property type="entry name" value="Sm_dom_euk/arc"/>
</dbReference>
<feature type="region of interest" description="Disordered" evidence="11">
    <location>
        <begin position="52"/>
        <end position="74"/>
    </location>
</feature>
<dbReference type="PANTHER" id="PTHR10701">
    <property type="entry name" value="SMALL NUCLEAR RIBONUCLEOPROTEIN-ASSOCIATED PROTEIN B AND N"/>
    <property type="match status" value="1"/>
</dbReference>
<sequence length="244" mass="25024">MTSAIKLTRLQQINWRMRVTLNDGRSMTGQMLAFDKHMNLVLADTEEFRRVKRKQNKPAAPGASGSATQTVESEEKRTLGLTIVRGAHIISLSVESPPPADPSARLGKSAPGGISSALAAGPGVARPAGRGAAPPSLAVCTPIPFNNMSQIANSYQGPAAGVGGAPPPGFPGFPGGAPGFPGRGGKFNRLGHPRTLSNNFQAPPPGFPGGFPPPAGFPGGAQFPPPGFNPGGPPPPGFQPPPRR</sequence>
<dbReference type="SUPFAM" id="SSF50182">
    <property type="entry name" value="Sm-like ribonucleoproteins"/>
    <property type="match status" value="1"/>
</dbReference>
<evidence type="ECO:0000256" key="7">
    <source>
        <dbReference type="ARBA" id="ARBA00023187"/>
    </source>
</evidence>
<dbReference type="InterPro" id="IPR010920">
    <property type="entry name" value="LSM_dom_sf"/>
</dbReference>
<keyword evidence="14" id="KW-1185">Reference proteome</keyword>
<evidence type="ECO:0000256" key="1">
    <source>
        <dbReference type="ARBA" id="ARBA00004123"/>
    </source>
</evidence>
<evidence type="ECO:0000256" key="9">
    <source>
        <dbReference type="ARBA" id="ARBA00023274"/>
    </source>
</evidence>
<evidence type="ECO:0000256" key="6">
    <source>
        <dbReference type="ARBA" id="ARBA00022884"/>
    </source>
</evidence>
<dbReference type="Pfam" id="PF01423">
    <property type="entry name" value="LSM"/>
    <property type="match status" value="1"/>
</dbReference>
<evidence type="ECO:0000256" key="3">
    <source>
        <dbReference type="ARBA" id="ARBA00009123"/>
    </source>
</evidence>
<evidence type="ECO:0000256" key="2">
    <source>
        <dbReference type="ARBA" id="ARBA00004496"/>
    </source>
</evidence>
<reference evidence="13 14" key="1">
    <citation type="submission" date="2024-04" db="EMBL/GenBank/DDBJ databases">
        <title>Complete genome sequence of Fusarium acuminatum.</title>
        <authorList>
            <person name="Lan B."/>
        </authorList>
    </citation>
    <scope>NUCLEOTIDE SEQUENCE [LARGE SCALE GENOMIC DNA]</scope>
    <source>
        <strain evidence="13">1A</strain>
    </source>
</reference>
<proteinExistence type="inferred from homology"/>
<dbReference type="SMART" id="SM00651">
    <property type="entry name" value="Sm"/>
    <property type="match status" value="1"/>
</dbReference>
<evidence type="ECO:0000256" key="8">
    <source>
        <dbReference type="ARBA" id="ARBA00023242"/>
    </source>
</evidence>